<evidence type="ECO:0000313" key="3">
    <source>
        <dbReference type="EMBL" id="KAK7361888.1"/>
    </source>
</evidence>
<dbReference type="SUPFAM" id="SSF47874">
    <property type="entry name" value="Annexin"/>
    <property type="match status" value="1"/>
</dbReference>
<keyword evidence="2" id="KW-0041">Annexin</keyword>
<dbReference type="AlphaFoldDB" id="A0AAN9N0U3"/>
<dbReference type="EMBL" id="JAYMYQ010000001">
    <property type="protein sequence ID" value="KAK7361888.1"/>
    <property type="molecule type" value="Genomic_DNA"/>
</dbReference>
<dbReference type="GO" id="GO:0009408">
    <property type="term" value="P:response to heat"/>
    <property type="evidence" value="ECO:0007669"/>
    <property type="project" value="TreeGrafter"/>
</dbReference>
<proteinExistence type="predicted"/>
<dbReference type="PANTHER" id="PTHR10502">
    <property type="entry name" value="ANNEXIN"/>
    <property type="match status" value="1"/>
</dbReference>
<keyword evidence="4" id="KW-1185">Reference proteome</keyword>
<keyword evidence="1" id="KW-0677">Repeat</keyword>
<dbReference type="InterPro" id="IPR037104">
    <property type="entry name" value="Annexin_sf"/>
</dbReference>
<gene>
    <name evidence="3" type="ORF">VNO77_03978</name>
</gene>
<dbReference type="PROSITE" id="PS51897">
    <property type="entry name" value="ANNEXIN_2"/>
    <property type="match status" value="1"/>
</dbReference>
<dbReference type="PANTHER" id="PTHR10502:SF191">
    <property type="entry name" value="ANNEXIN"/>
    <property type="match status" value="1"/>
</dbReference>
<dbReference type="GO" id="GO:0001786">
    <property type="term" value="F:phosphatidylserine binding"/>
    <property type="evidence" value="ECO:0007669"/>
    <property type="project" value="TreeGrafter"/>
</dbReference>
<comment type="caution">
    <text evidence="3">The sequence shown here is derived from an EMBL/GenBank/DDBJ whole genome shotgun (WGS) entry which is preliminary data.</text>
</comment>
<dbReference type="GO" id="GO:0009651">
    <property type="term" value="P:response to salt stress"/>
    <property type="evidence" value="ECO:0007669"/>
    <property type="project" value="TreeGrafter"/>
</dbReference>
<organism evidence="3 4">
    <name type="scientific">Canavalia gladiata</name>
    <name type="common">Sword bean</name>
    <name type="synonym">Dolichos gladiatus</name>
    <dbReference type="NCBI Taxonomy" id="3824"/>
    <lineage>
        <taxon>Eukaryota</taxon>
        <taxon>Viridiplantae</taxon>
        <taxon>Streptophyta</taxon>
        <taxon>Embryophyta</taxon>
        <taxon>Tracheophyta</taxon>
        <taxon>Spermatophyta</taxon>
        <taxon>Magnoliopsida</taxon>
        <taxon>eudicotyledons</taxon>
        <taxon>Gunneridae</taxon>
        <taxon>Pentapetalae</taxon>
        <taxon>rosids</taxon>
        <taxon>fabids</taxon>
        <taxon>Fabales</taxon>
        <taxon>Fabaceae</taxon>
        <taxon>Papilionoideae</taxon>
        <taxon>50 kb inversion clade</taxon>
        <taxon>NPAAA clade</taxon>
        <taxon>indigoferoid/millettioid clade</taxon>
        <taxon>Phaseoleae</taxon>
        <taxon>Canavalia</taxon>
    </lineage>
</organism>
<dbReference type="GO" id="GO:0005509">
    <property type="term" value="F:calcium ion binding"/>
    <property type="evidence" value="ECO:0007669"/>
    <property type="project" value="InterPro"/>
</dbReference>
<protein>
    <submittedName>
        <fullName evidence="3">Uncharacterized protein</fullName>
    </submittedName>
</protein>
<dbReference type="GO" id="GO:0005737">
    <property type="term" value="C:cytoplasm"/>
    <property type="evidence" value="ECO:0007669"/>
    <property type="project" value="TreeGrafter"/>
</dbReference>
<sequence length="175" mass="20244">MSFVLDGSSLHDDFYLNLVDWPSQNVLAGGLKSPFESSYYSSKVLKAMLLWLHDPATPDATIIRHALTTSIVDNQAITEVISSRTPSQPKQIKEVYLSTYHSHLEQDVENETSGDHKKERDVYSNSFPSNNVDFPLYDLLLVSRYKWISHIRRYNSNQEHTYKRHHLIILYSKNS</sequence>
<dbReference type="GO" id="GO:0009414">
    <property type="term" value="P:response to water deprivation"/>
    <property type="evidence" value="ECO:0007669"/>
    <property type="project" value="TreeGrafter"/>
</dbReference>
<dbReference type="SMART" id="SM00335">
    <property type="entry name" value="ANX"/>
    <property type="match status" value="1"/>
</dbReference>
<accession>A0AAN9N0U3</accession>
<dbReference type="Proteomes" id="UP001367508">
    <property type="component" value="Unassembled WGS sequence"/>
</dbReference>
<dbReference type="Gene3D" id="1.10.220.10">
    <property type="entry name" value="Annexin"/>
    <property type="match status" value="1"/>
</dbReference>
<evidence type="ECO:0000256" key="1">
    <source>
        <dbReference type="ARBA" id="ARBA00022737"/>
    </source>
</evidence>
<reference evidence="3 4" key="1">
    <citation type="submission" date="2024-01" db="EMBL/GenBank/DDBJ databases">
        <title>The genomes of 5 underutilized Papilionoideae crops provide insights into root nodulation and disease resistanc.</title>
        <authorList>
            <person name="Jiang F."/>
        </authorList>
    </citation>
    <scope>NUCLEOTIDE SEQUENCE [LARGE SCALE GENOMIC DNA]</scope>
    <source>
        <strain evidence="3">LVBAO_FW01</strain>
        <tissue evidence="3">Leaves</tissue>
    </source>
</reference>
<evidence type="ECO:0000313" key="4">
    <source>
        <dbReference type="Proteomes" id="UP001367508"/>
    </source>
</evidence>
<dbReference type="GO" id="GO:0009409">
    <property type="term" value="P:response to cold"/>
    <property type="evidence" value="ECO:0007669"/>
    <property type="project" value="TreeGrafter"/>
</dbReference>
<evidence type="ECO:0000256" key="2">
    <source>
        <dbReference type="ARBA" id="ARBA00023216"/>
    </source>
</evidence>
<name>A0AAN9N0U3_CANGL</name>
<dbReference type="GO" id="GO:0005544">
    <property type="term" value="F:calcium-dependent phospholipid binding"/>
    <property type="evidence" value="ECO:0007669"/>
    <property type="project" value="InterPro"/>
</dbReference>
<dbReference type="InterPro" id="IPR018502">
    <property type="entry name" value="Annexin_repeat"/>
</dbReference>
<dbReference type="Pfam" id="PF00191">
    <property type="entry name" value="Annexin"/>
    <property type="match status" value="1"/>
</dbReference>
<dbReference type="GO" id="GO:0005886">
    <property type="term" value="C:plasma membrane"/>
    <property type="evidence" value="ECO:0007669"/>
    <property type="project" value="TreeGrafter"/>
</dbReference>